<comment type="similarity">
    <text evidence="2 9">Belongs to the peptidase M18 family.</text>
</comment>
<dbReference type="GeneID" id="97994579"/>
<evidence type="ECO:0000256" key="8">
    <source>
        <dbReference type="ARBA" id="ARBA00023049"/>
    </source>
</evidence>
<proteinExistence type="inferred from homology"/>
<dbReference type="PANTHER" id="PTHR28570">
    <property type="entry name" value="ASPARTYL AMINOPEPTIDASE"/>
    <property type="match status" value="1"/>
</dbReference>
<organism evidence="11 12">
    <name type="scientific">Evtepia gabavorous</name>
    <dbReference type="NCBI Taxonomy" id="2211183"/>
    <lineage>
        <taxon>Bacteria</taxon>
        <taxon>Bacillati</taxon>
        <taxon>Bacillota</taxon>
        <taxon>Clostridia</taxon>
        <taxon>Eubacteriales</taxon>
        <taxon>Evtepia</taxon>
    </lineage>
</organism>
<dbReference type="GO" id="GO:0006508">
    <property type="term" value="P:proteolysis"/>
    <property type="evidence" value="ECO:0007669"/>
    <property type="project" value="UniProtKB-KW"/>
</dbReference>
<dbReference type="PRINTS" id="PR00932">
    <property type="entry name" value="AMINO1PTASE"/>
</dbReference>
<dbReference type="SUPFAM" id="SSF101821">
    <property type="entry name" value="Aminopeptidase/glucanase lid domain"/>
    <property type="match status" value="1"/>
</dbReference>
<keyword evidence="5 9" id="KW-0479">Metal-binding</keyword>
<evidence type="ECO:0000313" key="12">
    <source>
        <dbReference type="Proteomes" id="UP000260649"/>
    </source>
</evidence>
<dbReference type="Gene3D" id="3.40.630.10">
    <property type="entry name" value="Zn peptidases"/>
    <property type="match status" value="1"/>
</dbReference>
<dbReference type="GO" id="GO:0004177">
    <property type="term" value="F:aminopeptidase activity"/>
    <property type="evidence" value="ECO:0007669"/>
    <property type="project" value="UniProtKB-KW"/>
</dbReference>
<dbReference type="OrthoDB" id="89722at2"/>
<dbReference type="SUPFAM" id="SSF53187">
    <property type="entry name" value="Zn-dependent exopeptidases"/>
    <property type="match status" value="1"/>
</dbReference>
<keyword evidence="12" id="KW-1185">Reference proteome</keyword>
<evidence type="ECO:0000256" key="9">
    <source>
        <dbReference type="RuleBase" id="RU004386"/>
    </source>
</evidence>
<keyword evidence="8 9" id="KW-0482">Metalloprotease</keyword>
<evidence type="ECO:0000256" key="3">
    <source>
        <dbReference type="ARBA" id="ARBA00022438"/>
    </source>
</evidence>
<dbReference type="GO" id="GO:0005737">
    <property type="term" value="C:cytoplasm"/>
    <property type="evidence" value="ECO:0007669"/>
    <property type="project" value="UniProtKB-ARBA"/>
</dbReference>
<dbReference type="InterPro" id="IPR023358">
    <property type="entry name" value="Peptidase_M18_dom2"/>
</dbReference>
<evidence type="ECO:0000256" key="1">
    <source>
        <dbReference type="ARBA" id="ARBA00001947"/>
    </source>
</evidence>
<gene>
    <name evidence="11" type="ORF">DV520_02345</name>
</gene>
<dbReference type="EC" id="3.4.11.-" evidence="10"/>
<dbReference type="GO" id="GO:0008237">
    <property type="term" value="F:metallopeptidase activity"/>
    <property type="evidence" value="ECO:0007669"/>
    <property type="project" value="UniProtKB-KW"/>
</dbReference>
<dbReference type="NCBIfam" id="NF002600">
    <property type="entry name" value="PRK02256.1"/>
    <property type="match status" value="1"/>
</dbReference>
<dbReference type="InterPro" id="IPR001948">
    <property type="entry name" value="Peptidase_M18"/>
</dbReference>
<evidence type="ECO:0000256" key="4">
    <source>
        <dbReference type="ARBA" id="ARBA00022670"/>
    </source>
</evidence>
<protein>
    <recommendedName>
        <fullName evidence="10">M18 family aminopeptidase</fullName>
        <ecNumber evidence="10">3.4.11.-</ecNumber>
    </recommendedName>
</protein>
<accession>A0A3E2B644</accession>
<keyword evidence="3 9" id="KW-0031">Aminopeptidase</keyword>
<reference evidence="11 12" key="1">
    <citation type="submission" date="2018-07" db="EMBL/GenBank/DDBJ databases">
        <title>GABA Modulating Bacteria of the Human Gut Microbiota.</title>
        <authorList>
            <person name="Strandwitz P."/>
            <person name="Kim K.H."/>
            <person name="Terekhova D."/>
            <person name="Liu J.K."/>
            <person name="Sharma A."/>
            <person name="Levering J."/>
            <person name="Mcdonald D."/>
            <person name="Dietrich D."/>
            <person name="Ramadhar T.R."/>
            <person name="Lekbua A."/>
            <person name="Mroue N."/>
            <person name="Liston C."/>
            <person name="Stewart E.J."/>
            <person name="Dubin M.J."/>
            <person name="Zengler K."/>
            <person name="Knight R."/>
            <person name="Gilbert J.A."/>
            <person name="Clardy J."/>
            <person name="Lewis K."/>
        </authorList>
    </citation>
    <scope>NUCLEOTIDE SEQUENCE [LARGE SCALE GENOMIC DNA]</scope>
    <source>
        <strain evidence="11 12">KLE1738</strain>
    </source>
</reference>
<keyword evidence="6 9" id="KW-0378">Hydrolase</keyword>
<dbReference type="Pfam" id="PF02127">
    <property type="entry name" value="Peptidase_M18"/>
    <property type="match status" value="1"/>
</dbReference>
<keyword evidence="7 9" id="KW-0862">Zinc</keyword>
<evidence type="ECO:0000256" key="2">
    <source>
        <dbReference type="ARBA" id="ARBA00008290"/>
    </source>
</evidence>
<name>A0A3E2B644_9FIRM</name>
<evidence type="ECO:0000256" key="5">
    <source>
        <dbReference type="ARBA" id="ARBA00022723"/>
    </source>
</evidence>
<dbReference type="Gene3D" id="2.30.250.10">
    <property type="entry name" value="Aminopeptidase i, Domain 2"/>
    <property type="match status" value="1"/>
</dbReference>
<sequence length="470" mass="51129">MDEKKEPTLLQQRKKDLFFAPTNGYDRLAPGEEEDIQAYCAGYKTFLDEGKTERECVDYAIGLAEAAGFRPLVRGEKLRPGDKVYRNNRGKSLLLAVIGQESLNQGAVIGAAHIDSPRLDLKQNPLYEEKEMAYCKTHYYGGIKKYQWTTIPLALHGVVVRRDGTVVPVRIGEAPGDPQFTVGDLLPHLAGDQAKKTMGSIVSAEQLNLFVGSRPFGTEEGSDRVKLAMLEILQEKYGMVEEDFLSAELMAVPAAKAVDIGLDRSVIGAYGQDDRVCAYACLQALLELEGAPRLTGVCVLADKEEIGSLGVTGMQSAAFDIFMSDLCDSQGAALKACYENAFCLSADVTAAYDPNFAEAYEVRNSAFLNYGVCLSKYTGARGKSGASDASAEVVGKVRRIFEENQVIWQLAELGKTDQGGGGTVACYMANRNIDTIDAGVPVLSMHAPFETTAKLDCYMTYKAMKALYTH</sequence>
<comment type="caution">
    <text evidence="11">The sequence shown here is derived from an EMBL/GenBank/DDBJ whole genome shotgun (WGS) entry which is preliminary data.</text>
</comment>
<dbReference type="PANTHER" id="PTHR28570:SF2">
    <property type="entry name" value="M18 FAMILY AMINOPEPTIDASE 1-RELATED"/>
    <property type="match status" value="1"/>
</dbReference>
<dbReference type="AlphaFoldDB" id="A0A3E2B644"/>
<evidence type="ECO:0000256" key="7">
    <source>
        <dbReference type="ARBA" id="ARBA00022833"/>
    </source>
</evidence>
<evidence type="ECO:0000313" key="11">
    <source>
        <dbReference type="EMBL" id="RFT07503.1"/>
    </source>
</evidence>
<dbReference type="GO" id="GO:0008270">
    <property type="term" value="F:zinc ion binding"/>
    <property type="evidence" value="ECO:0007669"/>
    <property type="project" value="InterPro"/>
</dbReference>
<evidence type="ECO:0000256" key="10">
    <source>
        <dbReference type="RuleBase" id="RU004387"/>
    </source>
</evidence>
<keyword evidence="4 9" id="KW-0645">Protease</keyword>
<dbReference type="RefSeq" id="WP_117141650.1">
    <property type="nucleotide sequence ID" value="NZ_CAKXKJ010000009.1"/>
</dbReference>
<comment type="cofactor">
    <cofactor evidence="1 10">
        <name>Zn(2+)</name>
        <dbReference type="ChEBI" id="CHEBI:29105"/>
    </cofactor>
</comment>
<dbReference type="EMBL" id="QQRQ01000002">
    <property type="protein sequence ID" value="RFT07503.1"/>
    <property type="molecule type" value="Genomic_DNA"/>
</dbReference>
<dbReference type="Proteomes" id="UP000260649">
    <property type="component" value="Unassembled WGS sequence"/>
</dbReference>
<evidence type="ECO:0000256" key="6">
    <source>
        <dbReference type="ARBA" id="ARBA00022801"/>
    </source>
</evidence>